<keyword evidence="11" id="KW-0833">Ubl conjugation pathway</keyword>
<dbReference type="EMBL" id="BQKI01000084">
    <property type="protein sequence ID" value="GJN33040.1"/>
    <property type="molecule type" value="Genomic_DNA"/>
</dbReference>
<comment type="catalytic activity">
    <reaction evidence="1">
        <text>S-ubiquitinyl-[E2 ubiquitin-conjugating enzyme]-L-cysteine + [acceptor protein]-L-lysine = [E2 ubiquitin-conjugating enzyme]-L-cysteine + N(6)-ubiquitinyl-[acceptor protein]-L-lysine.</text>
        <dbReference type="EC" id="2.3.2.27"/>
    </reaction>
</comment>
<evidence type="ECO:0000313" key="19">
    <source>
        <dbReference type="Proteomes" id="UP001054889"/>
    </source>
</evidence>
<keyword evidence="7" id="KW-0808">Transferase</keyword>
<sequence>MMPLAQDFIQLAIRTNLMFFYFEGLYYHLPKRAAGIRYVFIGKPMNQRPRYFYYLFAYLLSMPRSRRRVRKIDVQEAPNADLERQLHDTEMRLVEATQQGNSQRVIYRRQFQADSQRIAALEGQIVELTGDHDGFHQRAIDLEGQMTGLTDERDTTRQRVTLVEGELVGVTQQRD</sequence>
<keyword evidence="6" id="KW-0813">Transport</keyword>
<comment type="subcellular location">
    <subcellularLocation>
        <location evidence="2">Peroxisome membrane</location>
        <topology evidence="2">Multi-pass membrane protein</topology>
    </subcellularLocation>
</comment>
<dbReference type="EC" id="2.3.2.27" evidence="5"/>
<keyword evidence="15" id="KW-0472">Membrane</keyword>
<evidence type="ECO:0000256" key="15">
    <source>
        <dbReference type="ARBA" id="ARBA00023136"/>
    </source>
</evidence>
<comment type="pathway">
    <text evidence="3">Protein modification; protein ubiquitination.</text>
</comment>
<keyword evidence="13" id="KW-0653">Protein transport</keyword>
<keyword evidence="14" id="KW-1133">Transmembrane helix</keyword>
<dbReference type="InterPro" id="IPR006845">
    <property type="entry name" value="Pex_N"/>
</dbReference>
<dbReference type="PANTHER" id="PTHR23350">
    <property type="entry name" value="PEROXISOME ASSEMBLY PROTEIN 10"/>
    <property type="match status" value="1"/>
</dbReference>
<comment type="similarity">
    <text evidence="4">Belongs to the pex2/pex10/pex12 family.</text>
</comment>
<evidence type="ECO:0000256" key="11">
    <source>
        <dbReference type="ARBA" id="ARBA00022786"/>
    </source>
</evidence>
<evidence type="ECO:0000256" key="12">
    <source>
        <dbReference type="ARBA" id="ARBA00022833"/>
    </source>
</evidence>
<dbReference type="GO" id="GO:0005778">
    <property type="term" value="C:peroxisomal membrane"/>
    <property type="evidence" value="ECO:0007669"/>
    <property type="project" value="UniProtKB-SubCell"/>
</dbReference>
<reference evidence="18" key="1">
    <citation type="journal article" date="2018" name="DNA Res.">
        <title>Multiple hybrid de novo genome assembly of finger millet, an orphan allotetraploid crop.</title>
        <authorList>
            <person name="Hatakeyama M."/>
            <person name="Aluri S."/>
            <person name="Balachadran M.T."/>
            <person name="Sivarajan S.R."/>
            <person name="Patrignani A."/>
            <person name="Gruter S."/>
            <person name="Poveda L."/>
            <person name="Shimizu-Inatsugi R."/>
            <person name="Baeten J."/>
            <person name="Francoijs K.J."/>
            <person name="Nataraja K.N."/>
            <person name="Reddy Y.A.N."/>
            <person name="Phadnis S."/>
            <person name="Ravikumar R.L."/>
            <person name="Schlapbach R."/>
            <person name="Sreeman S.M."/>
            <person name="Shimizu K.K."/>
        </authorList>
    </citation>
    <scope>NUCLEOTIDE SEQUENCE</scope>
</reference>
<keyword evidence="10" id="KW-0863">Zinc-finger</keyword>
<keyword evidence="12" id="KW-0862">Zinc</keyword>
<organism evidence="18 19">
    <name type="scientific">Eleusine coracana subsp. coracana</name>
    <dbReference type="NCBI Taxonomy" id="191504"/>
    <lineage>
        <taxon>Eukaryota</taxon>
        <taxon>Viridiplantae</taxon>
        <taxon>Streptophyta</taxon>
        <taxon>Embryophyta</taxon>
        <taxon>Tracheophyta</taxon>
        <taxon>Spermatophyta</taxon>
        <taxon>Magnoliopsida</taxon>
        <taxon>Liliopsida</taxon>
        <taxon>Poales</taxon>
        <taxon>Poaceae</taxon>
        <taxon>PACMAD clade</taxon>
        <taxon>Chloridoideae</taxon>
        <taxon>Cynodonteae</taxon>
        <taxon>Eleusininae</taxon>
        <taxon>Eleusine</taxon>
    </lineage>
</organism>
<comment type="caution">
    <text evidence="18">The sequence shown here is derived from an EMBL/GenBank/DDBJ whole genome shotgun (WGS) entry which is preliminary data.</text>
</comment>
<dbReference type="InterPro" id="IPR025654">
    <property type="entry name" value="PEX2/10"/>
</dbReference>
<dbReference type="Proteomes" id="UP001054889">
    <property type="component" value="Unassembled WGS sequence"/>
</dbReference>
<evidence type="ECO:0000256" key="1">
    <source>
        <dbReference type="ARBA" id="ARBA00000900"/>
    </source>
</evidence>
<evidence type="ECO:0000256" key="3">
    <source>
        <dbReference type="ARBA" id="ARBA00004906"/>
    </source>
</evidence>
<dbReference type="GO" id="GO:0008270">
    <property type="term" value="F:zinc ion binding"/>
    <property type="evidence" value="ECO:0007669"/>
    <property type="project" value="UniProtKB-KW"/>
</dbReference>
<dbReference type="PANTHER" id="PTHR23350:SF0">
    <property type="entry name" value="PEROXISOME BIOGENESIS FACTOR 10"/>
    <property type="match status" value="1"/>
</dbReference>
<evidence type="ECO:0000313" key="18">
    <source>
        <dbReference type="EMBL" id="GJN33040.1"/>
    </source>
</evidence>
<keyword evidence="19" id="KW-1185">Reference proteome</keyword>
<evidence type="ECO:0000256" key="13">
    <source>
        <dbReference type="ARBA" id="ARBA00022927"/>
    </source>
</evidence>
<name>A0AAV5FF62_ELECO</name>
<evidence type="ECO:0000256" key="2">
    <source>
        <dbReference type="ARBA" id="ARBA00004585"/>
    </source>
</evidence>
<keyword evidence="8" id="KW-0812">Transmembrane</keyword>
<dbReference type="GO" id="GO:0061630">
    <property type="term" value="F:ubiquitin protein ligase activity"/>
    <property type="evidence" value="ECO:0007669"/>
    <property type="project" value="UniProtKB-EC"/>
</dbReference>
<reference evidence="18" key="2">
    <citation type="submission" date="2021-12" db="EMBL/GenBank/DDBJ databases">
        <title>Resequencing data analysis of finger millet.</title>
        <authorList>
            <person name="Hatakeyama M."/>
            <person name="Aluri S."/>
            <person name="Balachadran M.T."/>
            <person name="Sivarajan S.R."/>
            <person name="Poveda L."/>
            <person name="Shimizu-Inatsugi R."/>
            <person name="Schlapbach R."/>
            <person name="Sreeman S.M."/>
            <person name="Shimizu K.K."/>
        </authorList>
    </citation>
    <scope>NUCLEOTIDE SEQUENCE</scope>
</reference>
<evidence type="ECO:0000256" key="10">
    <source>
        <dbReference type="ARBA" id="ARBA00022771"/>
    </source>
</evidence>
<evidence type="ECO:0000256" key="16">
    <source>
        <dbReference type="ARBA" id="ARBA00023140"/>
    </source>
</evidence>
<evidence type="ECO:0000256" key="9">
    <source>
        <dbReference type="ARBA" id="ARBA00022723"/>
    </source>
</evidence>
<keyword evidence="9" id="KW-0479">Metal-binding</keyword>
<gene>
    <name evidence="18" type="primary">gb21597</name>
    <name evidence="18" type="ORF">PR202_gb21597</name>
</gene>
<accession>A0AAV5FF62</accession>
<dbReference type="Pfam" id="PF04757">
    <property type="entry name" value="Pex2_Pex12"/>
    <property type="match status" value="1"/>
</dbReference>
<evidence type="ECO:0000256" key="8">
    <source>
        <dbReference type="ARBA" id="ARBA00022692"/>
    </source>
</evidence>
<evidence type="ECO:0000256" key="4">
    <source>
        <dbReference type="ARBA" id="ARBA00008704"/>
    </source>
</evidence>
<evidence type="ECO:0000256" key="5">
    <source>
        <dbReference type="ARBA" id="ARBA00012483"/>
    </source>
</evidence>
<evidence type="ECO:0000256" key="7">
    <source>
        <dbReference type="ARBA" id="ARBA00022679"/>
    </source>
</evidence>
<dbReference type="GO" id="GO:0016558">
    <property type="term" value="P:protein import into peroxisome matrix"/>
    <property type="evidence" value="ECO:0007669"/>
    <property type="project" value="InterPro"/>
</dbReference>
<evidence type="ECO:0000256" key="14">
    <source>
        <dbReference type="ARBA" id="ARBA00022989"/>
    </source>
</evidence>
<evidence type="ECO:0000256" key="6">
    <source>
        <dbReference type="ARBA" id="ARBA00022448"/>
    </source>
</evidence>
<protein>
    <recommendedName>
        <fullName evidence="5">RING-type E3 ubiquitin transferase</fullName>
        <ecNumber evidence="5">2.3.2.27</ecNumber>
    </recommendedName>
</protein>
<feature type="domain" description="Pex N-terminal" evidence="17">
    <location>
        <begin position="2"/>
        <end position="52"/>
    </location>
</feature>
<evidence type="ECO:0000259" key="17">
    <source>
        <dbReference type="Pfam" id="PF04757"/>
    </source>
</evidence>
<keyword evidence="16" id="KW-0576">Peroxisome</keyword>
<dbReference type="AlphaFoldDB" id="A0AAV5FF62"/>
<proteinExistence type="inferred from homology"/>